<comment type="caution">
    <text evidence="1">The sequence shown here is derived from an EMBL/GenBank/DDBJ whole genome shotgun (WGS) entry which is preliminary data.</text>
</comment>
<dbReference type="EMBL" id="JACIFX010000021">
    <property type="protein sequence ID" value="MBB4232930.1"/>
    <property type="molecule type" value="Genomic_DNA"/>
</dbReference>
<dbReference type="Proteomes" id="UP000551353">
    <property type="component" value="Unassembled WGS sequence"/>
</dbReference>
<evidence type="ECO:0000313" key="1">
    <source>
        <dbReference type="EMBL" id="MBB4232930.1"/>
    </source>
</evidence>
<accession>A0ABR6IYR1</accession>
<proteinExistence type="predicted"/>
<protein>
    <submittedName>
        <fullName evidence="1">Uncharacterized protein</fullName>
    </submittedName>
</protein>
<name>A0ABR6IYR1_9HYPH</name>
<reference evidence="1 2" key="1">
    <citation type="submission" date="2020-08" db="EMBL/GenBank/DDBJ databases">
        <title>Genomic Encyclopedia of Type Strains, Phase IV (KMG-V): Genome sequencing to study the core and pangenomes of soil and plant-associated prokaryotes.</title>
        <authorList>
            <person name="Whitman W."/>
        </authorList>
    </citation>
    <scope>NUCLEOTIDE SEQUENCE [LARGE SCALE GENOMIC DNA]</scope>
    <source>
        <strain evidence="1 2">SEMIA 4087</strain>
    </source>
</reference>
<evidence type="ECO:0000313" key="2">
    <source>
        <dbReference type="Proteomes" id="UP000551353"/>
    </source>
</evidence>
<keyword evidence="2" id="KW-1185">Reference proteome</keyword>
<sequence length="39" mass="4069">MNIRLANGDGASLKTGSMVCSTKFALVGPEQSTTISLRL</sequence>
<gene>
    <name evidence="1" type="ORF">GGD56_006830</name>
</gene>
<organism evidence="1 2">
    <name type="scientific">Rhizobium mongolense</name>
    <dbReference type="NCBI Taxonomy" id="57676"/>
    <lineage>
        <taxon>Bacteria</taxon>
        <taxon>Pseudomonadati</taxon>
        <taxon>Pseudomonadota</taxon>
        <taxon>Alphaproteobacteria</taxon>
        <taxon>Hyphomicrobiales</taxon>
        <taxon>Rhizobiaceae</taxon>
        <taxon>Rhizobium/Agrobacterium group</taxon>
        <taxon>Rhizobium</taxon>
    </lineage>
</organism>